<keyword evidence="5" id="KW-1185">Reference proteome</keyword>
<evidence type="ECO:0000256" key="2">
    <source>
        <dbReference type="RuleBase" id="RU000363"/>
    </source>
</evidence>
<dbReference type="Pfam" id="PF00106">
    <property type="entry name" value="adh_short"/>
    <property type="match status" value="1"/>
</dbReference>
<gene>
    <name evidence="4" type="ORF">GCM10009839_26520</name>
</gene>
<dbReference type="Gene3D" id="3.40.50.720">
    <property type="entry name" value="NAD(P)-binding Rossmann-like Domain"/>
    <property type="match status" value="1"/>
</dbReference>
<dbReference type="PANTHER" id="PTHR43157:SF31">
    <property type="entry name" value="PHOSPHATIDYLINOSITOL-GLYCAN BIOSYNTHESIS CLASS F PROTEIN"/>
    <property type="match status" value="1"/>
</dbReference>
<dbReference type="EMBL" id="BAAAQN010000012">
    <property type="protein sequence ID" value="GAA2026699.1"/>
    <property type="molecule type" value="Genomic_DNA"/>
</dbReference>
<dbReference type="SUPFAM" id="SSF51735">
    <property type="entry name" value="NAD(P)-binding Rossmann-fold domains"/>
    <property type="match status" value="1"/>
</dbReference>
<proteinExistence type="inferred from homology"/>
<evidence type="ECO:0000256" key="1">
    <source>
        <dbReference type="ARBA" id="ARBA00023002"/>
    </source>
</evidence>
<accession>A0ABN2U323</accession>
<evidence type="ECO:0000313" key="4">
    <source>
        <dbReference type="EMBL" id="GAA2026699.1"/>
    </source>
</evidence>
<feature type="compositionally biased region" description="Pro residues" evidence="3">
    <location>
        <begin position="307"/>
        <end position="323"/>
    </location>
</feature>
<sequence length="323" mass="34773">MKPLATSTPRTIVFVGATSGLGRASALQLAAAGHRLILVGRDARRGASLVQQISSRTPASPATRPPAFLAGDVSTRAGIEAVVSRIRDETDAVDTLVNNAGVMVPRRTLTAEGMELNFAVHHLAPFTMTALLLPLLARGAGRVVNTNSEGHRAPLFGAGDVRLDFDDLQSNRGYSTYLAYSRSKLANLLFTLEFHRRLPAFETVAVHPGMVRTRLVRSMHRPGFWLLSTATRWMLSSPAKGGEPLTELATAPAVRNGEYYNRSRPVAPSPHAHDREAAERLWQATEALRGPFPAKTARPRRDSSPPAGNPLPADNPLPTGPPV</sequence>
<name>A0ABN2U323_9ACTN</name>
<dbReference type="InterPro" id="IPR002347">
    <property type="entry name" value="SDR_fam"/>
</dbReference>
<evidence type="ECO:0000256" key="3">
    <source>
        <dbReference type="SAM" id="MobiDB-lite"/>
    </source>
</evidence>
<organism evidence="4 5">
    <name type="scientific">Catenulispora yoronensis</name>
    <dbReference type="NCBI Taxonomy" id="450799"/>
    <lineage>
        <taxon>Bacteria</taxon>
        <taxon>Bacillati</taxon>
        <taxon>Actinomycetota</taxon>
        <taxon>Actinomycetes</taxon>
        <taxon>Catenulisporales</taxon>
        <taxon>Catenulisporaceae</taxon>
        <taxon>Catenulispora</taxon>
    </lineage>
</organism>
<dbReference type="RefSeq" id="WP_344665854.1">
    <property type="nucleotide sequence ID" value="NZ_BAAAQN010000012.1"/>
</dbReference>
<dbReference type="PRINTS" id="PR00081">
    <property type="entry name" value="GDHRDH"/>
</dbReference>
<dbReference type="InterPro" id="IPR036291">
    <property type="entry name" value="NAD(P)-bd_dom_sf"/>
</dbReference>
<reference evidence="4 5" key="1">
    <citation type="journal article" date="2019" name="Int. J. Syst. Evol. Microbiol.">
        <title>The Global Catalogue of Microorganisms (GCM) 10K type strain sequencing project: providing services to taxonomists for standard genome sequencing and annotation.</title>
        <authorList>
            <consortium name="The Broad Institute Genomics Platform"/>
            <consortium name="The Broad Institute Genome Sequencing Center for Infectious Disease"/>
            <person name="Wu L."/>
            <person name="Ma J."/>
        </authorList>
    </citation>
    <scope>NUCLEOTIDE SEQUENCE [LARGE SCALE GENOMIC DNA]</scope>
    <source>
        <strain evidence="4 5">JCM 16014</strain>
    </source>
</reference>
<comment type="similarity">
    <text evidence="2">Belongs to the short-chain dehydrogenases/reductases (SDR) family.</text>
</comment>
<protein>
    <submittedName>
        <fullName evidence="4">SDR family oxidoreductase</fullName>
    </submittedName>
</protein>
<dbReference type="Proteomes" id="UP001500751">
    <property type="component" value="Unassembled WGS sequence"/>
</dbReference>
<dbReference type="PRINTS" id="PR00080">
    <property type="entry name" value="SDRFAMILY"/>
</dbReference>
<evidence type="ECO:0000313" key="5">
    <source>
        <dbReference type="Proteomes" id="UP001500751"/>
    </source>
</evidence>
<dbReference type="PANTHER" id="PTHR43157">
    <property type="entry name" value="PHOSPHATIDYLINOSITOL-GLYCAN BIOSYNTHESIS CLASS F PROTEIN-RELATED"/>
    <property type="match status" value="1"/>
</dbReference>
<comment type="caution">
    <text evidence="4">The sequence shown here is derived from an EMBL/GenBank/DDBJ whole genome shotgun (WGS) entry which is preliminary data.</text>
</comment>
<feature type="region of interest" description="Disordered" evidence="3">
    <location>
        <begin position="259"/>
        <end position="323"/>
    </location>
</feature>
<keyword evidence="1" id="KW-0560">Oxidoreductase</keyword>